<accession>A0A0F9MV89</accession>
<name>A0A0F9MV89_9ZZZZ</name>
<comment type="caution">
    <text evidence="1">The sequence shown here is derived from an EMBL/GenBank/DDBJ whole genome shotgun (WGS) entry which is preliminary data.</text>
</comment>
<sequence length="112" mass="12366">MTSKEMTKQEEIREGVKLILSEELDIGYEGQLLNDDEVAVILLSYLHSQGVVIKVEGMGNWDIMEAQRVQRNGITNIYAVEPLICEHDLERDKSGASIDTCAKCGLVSAIVG</sequence>
<organism evidence="1">
    <name type="scientific">marine sediment metagenome</name>
    <dbReference type="NCBI Taxonomy" id="412755"/>
    <lineage>
        <taxon>unclassified sequences</taxon>
        <taxon>metagenomes</taxon>
        <taxon>ecological metagenomes</taxon>
    </lineage>
</organism>
<dbReference type="EMBL" id="LAZR01004160">
    <property type="protein sequence ID" value="KKN11220.1"/>
    <property type="molecule type" value="Genomic_DNA"/>
</dbReference>
<dbReference type="AlphaFoldDB" id="A0A0F9MV89"/>
<gene>
    <name evidence="1" type="ORF">LCGC14_1028780</name>
</gene>
<proteinExistence type="predicted"/>
<reference evidence="1" key="1">
    <citation type="journal article" date="2015" name="Nature">
        <title>Complex archaea that bridge the gap between prokaryotes and eukaryotes.</title>
        <authorList>
            <person name="Spang A."/>
            <person name="Saw J.H."/>
            <person name="Jorgensen S.L."/>
            <person name="Zaremba-Niedzwiedzka K."/>
            <person name="Martijn J."/>
            <person name="Lind A.E."/>
            <person name="van Eijk R."/>
            <person name="Schleper C."/>
            <person name="Guy L."/>
            <person name="Ettema T.J."/>
        </authorList>
    </citation>
    <scope>NUCLEOTIDE SEQUENCE</scope>
</reference>
<protein>
    <submittedName>
        <fullName evidence="1">Uncharacterized protein</fullName>
    </submittedName>
</protein>
<evidence type="ECO:0000313" key="1">
    <source>
        <dbReference type="EMBL" id="KKN11220.1"/>
    </source>
</evidence>